<sequence length="770" mass="87057">MSSRTTQRTFFKDLQQLYRTIEASTDGQAAIAGSDEMSVRVLLRPKSGCNAHAEFILDIKCPSSYPRDAPEVTFGSPIFHPNIDSLSGSICLSFFSEWESCYSLLDTVKAVLYLIEHPNFGSANNSFGWLENPEQLPSKTARLLAGLPVKEYRFAPNTAWCEWARANGCLPTREEEVDEPEEFEAEAKERAVVMEDKLSDVGPANNLKTVISAEDAALDDEGSSMDLCDKMSIATSDTVPSFAKIRYSIDVEDDSQIWNLYELKHIPCDIAFQRVLIWEPDSHKISHKNSVFYFAEILGGYHHRNELGLLYRTLFTGNVLKENQIHSDSRQTSSTCPWFPFFTNLCPSFCSYSPYSSSLELDKLFETDKPTDNTLTSDFCMWSARDGQGINDLFGRIFFEGERHGGNFTCFLDVDDGSDGESEGIGRLFDEGSSDYEDVTIEFEKPPDDTDKPNIEAHSEMSNNEADQVSDSEFSPMGDENSYSNEPADRRARSPSPASSVTYPENWQSSPSLRDCTHCGYEFNALKELVNLDLSPQWRWVFRQTRWPIRFAPQQNVDLSMTGIPIPPWRVSVGRLLSDVCRFCAKNREMRNLVLLDPMALSPLSPLLNLMRHCVEPRPCLSGVLWMTPMDALSPSYHVPIPVTTRQRETEGDDKGGDNDAYPSAAYLRFLTITAFLTNWVAWLSRFEAYMVLGTSRFRPTLITASVAAYVLQPLSLGCGQAPILDLWPLWLLRRLFTLCLRLPQLRLIPSLHSHNNLQFLFPFSELDEI</sequence>
<reference evidence="3 4" key="2">
    <citation type="submission" date="2018-11" db="EMBL/GenBank/DDBJ databases">
        <authorList>
            <consortium name="Pathogen Informatics"/>
        </authorList>
    </citation>
    <scope>NUCLEOTIDE SEQUENCE [LARGE SCALE GENOMIC DNA]</scope>
</reference>
<reference evidence="5" key="1">
    <citation type="submission" date="2017-02" db="UniProtKB">
        <authorList>
            <consortium name="WormBaseParasite"/>
        </authorList>
    </citation>
    <scope>IDENTIFICATION</scope>
</reference>
<dbReference type="SMART" id="SM00212">
    <property type="entry name" value="UBCc"/>
    <property type="match status" value="1"/>
</dbReference>
<proteinExistence type="predicted"/>
<dbReference type="EMBL" id="UYRS01001206">
    <property type="protein sequence ID" value="VDK24562.1"/>
    <property type="molecule type" value="Genomic_DNA"/>
</dbReference>
<evidence type="ECO:0000256" key="1">
    <source>
        <dbReference type="SAM" id="MobiDB-lite"/>
    </source>
</evidence>
<dbReference type="PANTHER" id="PTHR24067">
    <property type="entry name" value="UBIQUITIN-CONJUGATING ENZYME E2"/>
    <property type="match status" value="1"/>
</dbReference>
<dbReference type="Proteomes" id="UP000282613">
    <property type="component" value="Unassembled WGS sequence"/>
</dbReference>
<feature type="compositionally biased region" description="Polar residues" evidence="1">
    <location>
        <begin position="460"/>
        <end position="473"/>
    </location>
</feature>
<dbReference type="Pfam" id="PF00179">
    <property type="entry name" value="UQ_con"/>
    <property type="match status" value="1"/>
</dbReference>
<dbReference type="PROSITE" id="PS50127">
    <property type="entry name" value="UBC_2"/>
    <property type="match status" value="1"/>
</dbReference>
<dbReference type="SUPFAM" id="SSF54495">
    <property type="entry name" value="UBC-like"/>
    <property type="match status" value="1"/>
</dbReference>
<dbReference type="WBParaSite" id="TASK_0000220501-mRNA-1">
    <property type="protein sequence ID" value="TASK_0000220501-mRNA-1"/>
    <property type="gene ID" value="TASK_0000220501"/>
</dbReference>
<feature type="compositionally biased region" description="Polar residues" evidence="1">
    <location>
        <begin position="501"/>
        <end position="512"/>
    </location>
</feature>
<dbReference type="CDD" id="cd23794">
    <property type="entry name" value="UBCc_UBE2F_UBE2M"/>
    <property type="match status" value="1"/>
</dbReference>
<dbReference type="OrthoDB" id="9978460at2759"/>
<evidence type="ECO:0000313" key="5">
    <source>
        <dbReference type="WBParaSite" id="TASK_0000220501-mRNA-1"/>
    </source>
</evidence>
<dbReference type="InterPro" id="IPR016135">
    <property type="entry name" value="UBQ-conjugating_enzyme/RWD"/>
</dbReference>
<gene>
    <name evidence="3" type="ORF">TASK_LOCUS2207</name>
</gene>
<evidence type="ECO:0000259" key="2">
    <source>
        <dbReference type="PROSITE" id="PS50127"/>
    </source>
</evidence>
<protein>
    <submittedName>
        <fullName evidence="5">UBIQUITIN_CONJUGAT_2 domain-containing protein</fullName>
    </submittedName>
</protein>
<dbReference type="STRING" id="60517.A0A0R3VXR1"/>
<evidence type="ECO:0000313" key="4">
    <source>
        <dbReference type="Proteomes" id="UP000282613"/>
    </source>
</evidence>
<dbReference type="InterPro" id="IPR050113">
    <property type="entry name" value="Ub_conjugating_enzyme"/>
</dbReference>
<organism evidence="5">
    <name type="scientific">Taenia asiatica</name>
    <name type="common">Asian tapeworm</name>
    <dbReference type="NCBI Taxonomy" id="60517"/>
    <lineage>
        <taxon>Eukaryota</taxon>
        <taxon>Metazoa</taxon>
        <taxon>Spiralia</taxon>
        <taxon>Lophotrochozoa</taxon>
        <taxon>Platyhelminthes</taxon>
        <taxon>Cestoda</taxon>
        <taxon>Eucestoda</taxon>
        <taxon>Cyclophyllidea</taxon>
        <taxon>Taeniidae</taxon>
        <taxon>Taenia</taxon>
    </lineage>
</organism>
<dbReference type="AlphaFoldDB" id="A0A0R3VXR1"/>
<accession>A0A0R3VXR1</accession>
<feature type="region of interest" description="Disordered" evidence="1">
    <location>
        <begin position="443"/>
        <end position="512"/>
    </location>
</feature>
<dbReference type="InterPro" id="IPR000608">
    <property type="entry name" value="UBC"/>
</dbReference>
<dbReference type="Gene3D" id="3.10.110.10">
    <property type="entry name" value="Ubiquitin Conjugating Enzyme"/>
    <property type="match status" value="1"/>
</dbReference>
<feature type="compositionally biased region" description="Basic and acidic residues" evidence="1">
    <location>
        <begin position="443"/>
        <end position="459"/>
    </location>
</feature>
<keyword evidence="4" id="KW-1185">Reference proteome</keyword>
<evidence type="ECO:0000313" key="3">
    <source>
        <dbReference type="EMBL" id="VDK24562.1"/>
    </source>
</evidence>
<feature type="domain" description="UBC core" evidence="2">
    <location>
        <begin position="5"/>
        <end position="154"/>
    </location>
</feature>
<name>A0A0R3VXR1_TAEAS</name>